<dbReference type="SUPFAM" id="SSF103473">
    <property type="entry name" value="MFS general substrate transporter"/>
    <property type="match status" value="1"/>
</dbReference>
<feature type="transmembrane region" description="Helical" evidence="1">
    <location>
        <begin position="138"/>
        <end position="161"/>
    </location>
</feature>
<gene>
    <name evidence="2" type="ORF">GGR42_001798</name>
</gene>
<keyword evidence="1" id="KW-0812">Transmembrane</keyword>
<dbReference type="Pfam" id="PF18943">
    <property type="entry name" value="DUF5690"/>
    <property type="match status" value="1"/>
</dbReference>
<evidence type="ECO:0000313" key="3">
    <source>
        <dbReference type="Proteomes" id="UP000590442"/>
    </source>
</evidence>
<dbReference type="EMBL" id="JAATJJ010000001">
    <property type="protein sequence ID" value="NJB71336.1"/>
    <property type="molecule type" value="Genomic_DNA"/>
</dbReference>
<feature type="transmembrane region" description="Helical" evidence="1">
    <location>
        <begin position="288"/>
        <end position="311"/>
    </location>
</feature>
<feature type="transmembrane region" description="Helical" evidence="1">
    <location>
        <begin position="317"/>
        <end position="339"/>
    </location>
</feature>
<feature type="transmembrane region" description="Helical" evidence="1">
    <location>
        <begin position="215"/>
        <end position="237"/>
    </location>
</feature>
<keyword evidence="1" id="KW-0472">Membrane</keyword>
<evidence type="ECO:0000313" key="2">
    <source>
        <dbReference type="EMBL" id="NJB71336.1"/>
    </source>
</evidence>
<keyword evidence="3" id="KW-1185">Reference proteome</keyword>
<sequence length="429" mass="48725">MRLSKENIKTLTIGAFAAFATYFCMYAFRKPFAVATYENLSLFGIDYKIILIISQVIGYMLSKFIGIKLVSELKPKNRFSYLLGMIFLAQISLILFGLVATPYNFIFMFLNGLPLGMVWGIVFSYLEGRKFTEIMGVVLCSSFIVSSGMVKSVGLWVMNAWNVSQFWMPAITGALFLIPFAFFSYLLNKTPPPSQEDMELRKERLPMSKQDRKKVFRVFFFPIVILILFYTCLTALRDFRDNFSREIWDTVGYEGDASIYTLSEIPVAFSVLVIIGLFGFVKNNYKAFISYHVLLIAGALVIGIGTFLFQLQSISALLWMIGIGLGLYICYVPFNCIFFDRMIATFRIKGNAGYLIYLADAFGYFGSMAVLLYKNFGQSNLSWLKFMINGCYFIAGLGLIISLISLGFFKSKYKKEQHNSPNQIPLTSL</sequence>
<proteinExistence type="predicted"/>
<feature type="transmembrane region" description="Helical" evidence="1">
    <location>
        <begin position="79"/>
        <end position="99"/>
    </location>
</feature>
<accession>A0A846QQN1</accession>
<evidence type="ECO:0000256" key="1">
    <source>
        <dbReference type="SAM" id="Phobius"/>
    </source>
</evidence>
<keyword evidence="1" id="KW-1133">Transmembrane helix</keyword>
<feature type="transmembrane region" description="Helical" evidence="1">
    <location>
        <begin position="386"/>
        <end position="409"/>
    </location>
</feature>
<feature type="transmembrane region" description="Helical" evidence="1">
    <location>
        <begin position="49"/>
        <end position="67"/>
    </location>
</feature>
<comment type="caution">
    <text evidence="2">The sequence shown here is derived from an EMBL/GenBank/DDBJ whole genome shotgun (WGS) entry which is preliminary data.</text>
</comment>
<name>A0A846QQN1_9FLAO</name>
<dbReference type="InterPro" id="IPR043745">
    <property type="entry name" value="DUF5690"/>
</dbReference>
<feature type="transmembrane region" description="Helical" evidence="1">
    <location>
        <begin position="12"/>
        <end position="29"/>
    </location>
</feature>
<feature type="transmembrane region" description="Helical" evidence="1">
    <location>
        <begin position="167"/>
        <end position="188"/>
    </location>
</feature>
<dbReference type="InterPro" id="IPR036259">
    <property type="entry name" value="MFS_trans_sf"/>
</dbReference>
<feature type="transmembrane region" description="Helical" evidence="1">
    <location>
        <begin position="105"/>
        <end position="126"/>
    </location>
</feature>
<reference evidence="2 3" key="1">
    <citation type="submission" date="2020-03" db="EMBL/GenBank/DDBJ databases">
        <title>Genomic Encyclopedia of Type Strains, Phase IV (KMG-IV): sequencing the most valuable type-strain genomes for metagenomic binning, comparative biology and taxonomic classification.</title>
        <authorList>
            <person name="Goeker M."/>
        </authorList>
    </citation>
    <scope>NUCLEOTIDE SEQUENCE [LARGE SCALE GENOMIC DNA]</scope>
    <source>
        <strain evidence="2 3">DSM 29762</strain>
    </source>
</reference>
<dbReference type="Proteomes" id="UP000590442">
    <property type="component" value="Unassembled WGS sequence"/>
</dbReference>
<organism evidence="2 3">
    <name type="scientific">Saonia flava</name>
    <dbReference type="NCBI Taxonomy" id="523696"/>
    <lineage>
        <taxon>Bacteria</taxon>
        <taxon>Pseudomonadati</taxon>
        <taxon>Bacteroidota</taxon>
        <taxon>Flavobacteriia</taxon>
        <taxon>Flavobacteriales</taxon>
        <taxon>Flavobacteriaceae</taxon>
        <taxon>Saonia</taxon>
    </lineage>
</organism>
<feature type="transmembrane region" description="Helical" evidence="1">
    <location>
        <begin position="257"/>
        <end position="281"/>
    </location>
</feature>
<protein>
    <submittedName>
        <fullName evidence="2">MFS family permease</fullName>
    </submittedName>
</protein>
<feature type="transmembrane region" description="Helical" evidence="1">
    <location>
        <begin position="351"/>
        <end position="374"/>
    </location>
</feature>
<dbReference type="AlphaFoldDB" id="A0A846QQN1"/>
<dbReference type="RefSeq" id="WP_167963004.1">
    <property type="nucleotide sequence ID" value="NZ_JAATJJ010000001.1"/>
</dbReference>